<gene>
    <name evidence="1" type="ORF">T01_11474</name>
    <name evidence="3" type="ORF">T01_15341</name>
    <name evidence="2" type="ORF">T01_7672</name>
</gene>
<dbReference type="InParanoid" id="A0A0V1AJ56"/>
<dbReference type="AlphaFoldDB" id="A0A0V1AJ56"/>
<proteinExistence type="predicted"/>
<sequence length="103" mass="11643">MEANNDLIQFISTQRNQQKLVYIGRIAMTNIGYAHQGCPGKLYTNLDAPQIIRTDEHAEGCREDAHAFYHQLQLNELKRLATGIPRPILEIYDELASDASTSL</sequence>
<dbReference type="EMBL" id="JYDH01001391">
    <property type="protein sequence ID" value="KRY24838.1"/>
    <property type="molecule type" value="Genomic_DNA"/>
</dbReference>
<name>A0A0V1AJ56_TRISP</name>
<dbReference type="Proteomes" id="UP000054776">
    <property type="component" value="Unassembled WGS sequence"/>
</dbReference>
<evidence type="ECO:0000313" key="2">
    <source>
        <dbReference type="EMBL" id="KRY24838.1"/>
    </source>
</evidence>
<dbReference type="EMBL" id="JYDH01001901">
    <property type="protein sequence ID" value="KRY24236.1"/>
    <property type="molecule type" value="Genomic_DNA"/>
</dbReference>
<protein>
    <submittedName>
        <fullName evidence="2">Uncharacterized protein</fullName>
    </submittedName>
</protein>
<organism evidence="2 4">
    <name type="scientific">Trichinella spiralis</name>
    <name type="common">Trichina worm</name>
    <dbReference type="NCBI Taxonomy" id="6334"/>
    <lineage>
        <taxon>Eukaryota</taxon>
        <taxon>Metazoa</taxon>
        <taxon>Ecdysozoa</taxon>
        <taxon>Nematoda</taxon>
        <taxon>Enoplea</taxon>
        <taxon>Dorylaimia</taxon>
        <taxon>Trichinellida</taxon>
        <taxon>Trichinellidae</taxon>
        <taxon>Trichinella</taxon>
    </lineage>
</organism>
<reference evidence="2 4" key="1">
    <citation type="submission" date="2015-01" db="EMBL/GenBank/DDBJ databases">
        <title>Evolution of Trichinella species and genotypes.</title>
        <authorList>
            <person name="Korhonen P.K."/>
            <person name="Edoardo P."/>
            <person name="Giuseppe L.R."/>
            <person name="Gasser R.B."/>
        </authorList>
    </citation>
    <scope>NUCLEOTIDE SEQUENCE [LARGE SCALE GENOMIC DNA]</scope>
    <source>
        <strain evidence="2">ISS3</strain>
    </source>
</reference>
<evidence type="ECO:0000313" key="1">
    <source>
        <dbReference type="EMBL" id="KRY24236.1"/>
    </source>
</evidence>
<accession>A0A0V1AJ56</accession>
<dbReference type="OrthoDB" id="5919632at2759"/>
<keyword evidence="4" id="KW-1185">Reference proteome</keyword>
<evidence type="ECO:0000313" key="3">
    <source>
        <dbReference type="EMBL" id="KRY24858.1"/>
    </source>
</evidence>
<comment type="caution">
    <text evidence="2">The sequence shown here is derived from an EMBL/GenBank/DDBJ whole genome shotgun (WGS) entry which is preliminary data.</text>
</comment>
<feature type="non-terminal residue" evidence="2">
    <location>
        <position position="103"/>
    </location>
</feature>
<evidence type="ECO:0000313" key="4">
    <source>
        <dbReference type="Proteomes" id="UP000054776"/>
    </source>
</evidence>
<dbReference type="EMBL" id="JYDH01001378">
    <property type="protein sequence ID" value="KRY24858.1"/>
    <property type="molecule type" value="Genomic_DNA"/>
</dbReference>